<evidence type="ECO:0000259" key="1">
    <source>
        <dbReference type="Pfam" id="PF12473"/>
    </source>
</evidence>
<evidence type="ECO:0000313" key="2">
    <source>
        <dbReference type="EMBL" id="OON23986.1"/>
    </source>
</evidence>
<sequence>MVPLLIPGSAPVPSTRLNAATPPVGYNPVPVDRLDEAPCQGVFLIHQGLQRRIAVTLVYEVPPDAFLPENSSSLLLFQDVHEVVIGRVRDTAEWLEPDSRTRIISLSLLPARYFPQAGDDRQSVENELEGFSDGRIHEVRTSIHYCHAWEAIRKYQTGIVKRCLGKSKEDREGPV</sequence>
<reference evidence="2 3" key="1">
    <citation type="submission" date="2015-03" db="EMBL/GenBank/DDBJ databases">
        <title>Draft genome of the nematode, Opisthorchis viverrini.</title>
        <authorList>
            <person name="Mitreva M."/>
        </authorList>
    </citation>
    <scope>NUCLEOTIDE SEQUENCE [LARGE SCALE GENOMIC DNA]</scope>
    <source>
        <strain evidence="2">Khon Kaen</strain>
    </source>
</reference>
<feature type="domain" description="Kinesin-like" evidence="1">
    <location>
        <begin position="26"/>
        <end position="125"/>
    </location>
</feature>
<dbReference type="AlphaFoldDB" id="A0A1S8XBF9"/>
<evidence type="ECO:0000313" key="3">
    <source>
        <dbReference type="Proteomes" id="UP000243686"/>
    </source>
</evidence>
<dbReference type="InterPro" id="IPR022164">
    <property type="entry name" value="Kinesin-like"/>
</dbReference>
<dbReference type="Proteomes" id="UP000243686">
    <property type="component" value="Unassembled WGS sequence"/>
</dbReference>
<keyword evidence="3" id="KW-1185">Reference proteome</keyword>
<organism evidence="2 3">
    <name type="scientific">Opisthorchis viverrini</name>
    <name type="common">Southeast Asian liver fluke</name>
    <dbReference type="NCBI Taxonomy" id="6198"/>
    <lineage>
        <taxon>Eukaryota</taxon>
        <taxon>Metazoa</taxon>
        <taxon>Spiralia</taxon>
        <taxon>Lophotrochozoa</taxon>
        <taxon>Platyhelminthes</taxon>
        <taxon>Trematoda</taxon>
        <taxon>Digenea</taxon>
        <taxon>Opisthorchiida</taxon>
        <taxon>Opisthorchiata</taxon>
        <taxon>Opisthorchiidae</taxon>
        <taxon>Opisthorchis</taxon>
    </lineage>
</organism>
<dbReference type="Pfam" id="PF12473">
    <property type="entry name" value="DUF3694"/>
    <property type="match status" value="1"/>
</dbReference>
<accession>A0A1S8XBF9</accession>
<dbReference type="EMBL" id="KV891465">
    <property type="protein sequence ID" value="OON23986.1"/>
    <property type="molecule type" value="Genomic_DNA"/>
</dbReference>
<protein>
    <recommendedName>
        <fullName evidence="1">Kinesin-like domain-containing protein</fullName>
    </recommendedName>
</protein>
<name>A0A1S8XBF9_OPIVI</name>
<proteinExistence type="predicted"/>
<gene>
    <name evidence="2" type="ORF">X801_00093</name>
</gene>